<accession>A0A0F3NIZ4</accession>
<dbReference type="EMBL" id="LANW01000001">
    <property type="protein sequence ID" value="KJV66874.1"/>
    <property type="molecule type" value="Genomic_DNA"/>
</dbReference>
<proteinExistence type="predicted"/>
<dbReference type="Proteomes" id="UP000033385">
    <property type="component" value="Unassembled WGS sequence"/>
</dbReference>
<dbReference type="AlphaFoldDB" id="A0A0F3NIZ4"/>
<sequence length="38" mass="4019">MIIHLPFHVASCTSLPYASPTGHSCSTSGIIYDTPLIS</sequence>
<gene>
    <name evidence="1" type="ORF">APHNP_0015</name>
</gene>
<reference evidence="1 2" key="1">
    <citation type="submission" date="2015-01" db="EMBL/GenBank/DDBJ databases">
        <title>Genome Sequencing of Rickettsiales.</title>
        <authorList>
            <person name="Daugherty S.C."/>
            <person name="Su Q."/>
            <person name="Abolude K."/>
            <person name="Beier-Sexton M."/>
            <person name="Carlyon J.A."/>
            <person name="Carter R."/>
            <person name="Day N.P."/>
            <person name="Dumler S.J."/>
            <person name="Dyachenko V."/>
            <person name="Godinez A."/>
            <person name="Kurtti T.J."/>
            <person name="Lichay M."/>
            <person name="Mullins K.E."/>
            <person name="Ott S."/>
            <person name="Pappas-Brown V."/>
            <person name="Paris D.H."/>
            <person name="Patel P."/>
            <person name="Richards A.L."/>
            <person name="Sadzewicz L."/>
            <person name="Sears K."/>
            <person name="Seidman D."/>
            <person name="Sengamalay N."/>
            <person name="Stenos J."/>
            <person name="Tallon L.J."/>
            <person name="Vincent G."/>
            <person name="Fraser C.M."/>
            <person name="Munderloh U."/>
            <person name="Dunning-Hotopp J.C."/>
        </authorList>
    </citation>
    <scope>NUCLEOTIDE SEQUENCE [LARGE SCALE GENOMIC DNA]</scope>
    <source>
        <strain evidence="1 2">ApNP</strain>
    </source>
</reference>
<comment type="caution">
    <text evidence="1">The sequence shown here is derived from an EMBL/GenBank/DDBJ whole genome shotgun (WGS) entry which is preliminary data.</text>
</comment>
<evidence type="ECO:0000313" key="2">
    <source>
        <dbReference type="Proteomes" id="UP000033385"/>
    </source>
</evidence>
<protein>
    <submittedName>
        <fullName evidence="1">Uncharacterized protein</fullName>
    </submittedName>
</protein>
<name>A0A0F3NIZ4_ANAPH</name>
<dbReference type="PATRIC" id="fig|1359153.3.peg.15"/>
<evidence type="ECO:0000313" key="1">
    <source>
        <dbReference type="EMBL" id="KJV66874.1"/>
    </source>
</evidence>
<organism evidence="1 2">
    <name type="scientific">Anaplasma phagocytophilum str. ApNP</name>
    <dbReference type="NCBI Taxonomy" id="1359153"/>
    <lineage>
        <taxon>Bacteria</taxon>
        <taxon>Pseudomonadati</taxon>
        <taxon>Pseudomonadota</taxon>
        <taxon>Alphaproteobacteria</taxon>
        <taxon>Rickettsiales</taxon>
        <taxon>Anaplasmataceae</taxon>
        <taxon>Anaplasma</taxon>
        <taxon>phagocytophilum group</taxon>
    </lineage>
</organism>